<evidence type="ECO:0000256" key="1">
    <source>
        <dbReference type="ARBA" id="ARBA00004496"/>
    </source>
</evidence>
<comment type="caution">
    <text evidence="7">The sequence shown here is derived from an EMBL/GenBank/DDBJ whole genome shotgun (WGS) entry which is preliminary data.</text>
</comment>
<feature type="region of interest" description="Disordered" evidence="5">
    <location>
        <begin position="334"/>
        <end position="371"/>
    </location>
</feature>
<accession>A0A9P4LT89</accession>
<dbReference type="Pfam" id="PF00307">
    <property type="entry name" value="CH"/>
    <property type="match status" value="1"/>
</dbReference>
<evidence type="ECO:0000256" key="2">
    <source>
        <dbReference type="ARBA" id="ARBA00022490"/>
    </source>
</evidence>
<dbReference type="SUPFAM" id="SSF47576">
    <property type="entry name" value="Calponin-homology domain, CH-domain"/>
    <property type="match status" value="1"/>
</dbReference>
<name>A0A9P4LT89_9PEZI</name>
<comment type="subcellular location">
    <subcellularLocation>
        <location evidence="1">Cytoplasm</location>
    </subcellularLocation>
</comment>
<keyword evidence="2" id="KW-0963">Cytoplasm</keyword>
<dbReference type="PANTHER" id="PTHR22706">
    <property type="entry name" value="ASSEMBLY FACTOR FOR SPINDLE MICROTUBULES"/>
    <property type="match status" value="1"/>
</dbReference>
<dbReference type="InterPro" id="IPR001715">
    <property type="entry name" value="CH_dom"/>
</dbReference>
<gene>
    <name evidence="7" type="ORF">K490DRAFT_67738</name>
</gene>
<feature type="compositionally biased region" description="Polar residues" evidence="5">
    <location>
        <begin position="100"/>
        <end position="113"/>
    </location>
</feature>
<evidence type="ECO:0000313" key="7">
    <source>
        <dbReference type="EMBL" id="KAF2085320.1"/>
    </source>
</evidence>
<sequence>MYSYIQANPCGAQLAQPPNCLHHHSANIQHAYVNATTSQEAASTVNTSHTIEPGANIQNARPRKRPTEQRKLDDWNPATDIWADDEHSQARQQPIKPASHSASSKIGGKQQTGARGDSRLAQPAQRMKPARLPQREPDGARPRRRRVSAILAANKLDMTSKEKYSMQTLGEDTTTVKKDPRRRTIYVPSDDTTIVTIHPGASTNQCRRENSPDLGFDLVTMSEEDTTDLTPAIKKKAATRKSIASAPKRGPLQQNTRVHQGVSFTEDIVGRGDGKENVPPGWNLGRKGTGVSLKAKEEKTAMQNQSEKLSTQSLRLGTKSPLKNVKASIGTETRKRINSEDCHKESPSKALKAKSNVTAAGRSNTRERSKKASLGKIARLCPFEATGSPPQALRRNRTKKATSELKVPMVVLKDLKEHETYPVLSEDLDRPELYEDSWLTYQEVAITELINKIYDSADNQRDISDADGEEANLRKNLLSIYQEPAIPLLHKRLQASLLYGALSIPKDLLYKASRIKDDVGMRRRYIDLFLETYEPNSLRAAAEVVVGRKIPAPLKRSSSFNASSSSPQRRRAERRAIEDFILAFFVRHEDAVRVKTGFGGIASITRSKEPQNDDFGSQAWAWRRTVLRSLMLILLLDIAKTRAAIPQCLFHTSSPHKSSLSVLQGLTDMLLPSLGDLSRPLSHLNYRLHSAQYPLQEYNYHIDNLAVDLRDGVLLTRLVELLLYSSINEREDLMITMPTGEILRSTRDLHQKELWTLSQHLKFPCLGRPQKLFNVQIALSALQGVSGITGYATHGTTAEDIVDGHRENTLSLLWSLVGKWGLETLIDRKEIEREIQRFRQRMHATQPMVQLDLDTDNESATAEPESLECYTVLLKSWARSIAHLHGHHVANLTTSFSNGQVLEAIVDEYRTCFPSSAKATIKGVSSSLGIKLRCIGCSNAFISLFVPASPSAIRPIPSKDFTLIALAFLASRLLPAHRTHRAATTIQMAYRMRLARREVGKRVVLMRLAKHCETVVKTRETVVGAAVVLQRAWRKVLDARIARLVSDVVGFQTLARGWAVRGKMGKRNGKRSERVRGGW</sequence>
<feature type="compositionally biased region" description="Basic and acidic residues" evidence="5">
    <location>
        <begin position="65"/>
        <end position="74"/>
    </location>
</feature>
<dbReference type="GO" id="GO:0000278">
    <property type="term" value="P:mitotic cell cycle"/>
    <property type="evidence" value="ECO:0007669"/>
    <property type="project" value="TreeGrafter"/>
</dbReference>
<organism evidence="7 8">
    <name type="scientific">Saccharata proteae CBS 121410</name>
    <dbReference type="NCBI Taxonomy" id="1314787"/>
    <lineage>
        <taxon>Eukaryota</taxon>
        <taxon>Fungi</taxon>
        <taxon>Dikarya</taxon>
        <taxon>Ascomycota</taxon>
        <taxon>Pezizomycotina</taxon>
        <taxon>Dothideomycetes</taxon>
        <taxon>Dothideomycetes incertae sedis</taxon>
        <taxon>Botryosphaeriales</taxon>
        <taxon>Saccharataceae</taxon>
        <taxon>Saccharata</taxon>
    </lineage>
</organism>
<dbReference type="PROSITE" id="PS50096">
    <property type="entry name" value="IQ"/>
    <property type="match status" value="1"/>
</dbReference>
<feature type="domain" description="Calponin-homology (CH)" evidence="6">
    <location>
        <begin position="674"/>
        <end position="821"/>
    </location>
</feature>
<evidence type="ECO:0000256" key="5">
    <source>
        <dbReference type="SAM" id="MobiDB-lite"/>
    </source>
</evidence>
<evidence type="ECO:0000256" key="3">
    <source>
        <dbReference type="ARBA" id="ARBA00022737"/>
    </source>
</evidence>
<keyword evidence="4" id="KW-0112">Calmodulin-binding</keyword>
<feature type="region of interest" description="Disordered" evidence="5">
    <location>
        <begin position="40"/>
        <end position="146"/>
    </location>
</feature>
<dbReference type="InterPro" id="IPR051185">
    <property type="entry name" value="ASPM"/>
</dbReference>
<dbReference type="PROSITE" id="PS50021">
    <property type="entry name" value="CH"/>
    <property type="match status" value="1"/>
</dbReference>
<dbReference type="Gene3D" id="1.20.5.190">
    <property type="match status" value="1"/>
</dbReference>
<proteinExistence type="predicted"/>
<dbReference type="GO" id="GO:0007051">
    <property type="term" value="P:spindle organization"/>
    <property type="evidence" value="ECO:0007669"/>
    <property type="project" value="TreeGrafter"/>
</dbReference>
<feature type="compositionally biased region" description="Basic and acidic residues" evidence="5">
    <location>
        <begin position="334"/>
        <end position="347"/>
    </location>
</feature>
<dbReference type="Gene3D" id="1.10.418.10">
    <property type="entry name" value="Calponin-like domain"/>
    <property type="match status" value="1"/>
</dbReference>
<dbReference type="GO" id="GO:0051295">
    <property type="term" value="P:establishment of meiotic spindle localization"/>
    <property type="evidence" value="ECO:0007669"/>
    <property type="project" value="TreeGrafter"/>
</dbReference>
<feature type="region of interest" description="Disordered" evidence="5">
    <location>
        <begin position="268"/>
        <end position="288"/>
    </location>
</feature>
<dbReference type="EMBL" id="ML978731">
    <property type="protein sequence ID" value="KAF2085320.1"/>
    <property type="molecule type" value="Genomic_DNA"/>
</dbReference>
<dbReference type="InterPro" id="IPR000048">
    <property type="entry name" value="IQ_motif_EF-hand-BS"/>
</dbReference>
<dbReference type="GO" id="GO:0005516">
    <property type="term" value="F:calmodulin binding"/>
    <property type="evidence" value="ECO:0007669"/>
    <property type="project" value="TreeGrafter"/>
</dbReference>
<dbReference type="Pfam" id="PF00612">
    <property type="entry name" value="IQ"/>
    <property type="match status" value="1"/>
</dbReference>
<dbReference type="AlphaFoldDB" id="A0A9P4LT89"/>
<dbReference type="OrthoDB" id="76388at2759"/>
<dbReference type="GO" id="GO:0000922">
    <property type="term" value="C:spindle pole"/>
    <property type="evidence" value="ECO:0007669"/>
    <property type="project" value="TreeGrafter"/>
</dbReference>
<keyword evidence="3" id="KW-0677">Repeat</keyword>
<dbReference type="InterPro" id="IPR036872">
    <property type="entry name" value="CH_dom_sf"/>
</dbReference>
<protein>
    <recommendedName>
        <fullName evidence="6">Calponin-homology (CH) domain-containing protein</fullName>
    </recommendedName>
</protein>
<dbReference type="CDD" id="cd23767">
    <property type="entry name" value="IQCD"/>
    <property type="match status" value="1"/>
</dbReference>
<feature type="compositionally biased region" description="Polar residues" evidence="5">
    <location>
        <begin position="40"/>
        <end position="50"/>
    </location>
</feature>
<evidence type="ECO:0000256" key="4">
    <source>
        <dbReference type="ARBA" id="ARBA00022860"/>
    </source>
</evidence>
<dbReference type="CDD" id="cd21223">
    <property type="entry name" value="CH_ASPM_rpt1"/>
    <property type="match status" value="1"/>
</dbReference>
<evidence type="ECO:0000313" key="8">
    <source>
        <dbReference type="Proteomes" id="UP000799776"/>
    </source>
</evidence>
<keyword evidence="8" id="KW-1185">Reference proteome</keyword>
<reference evidence="7" key="1">
    <citation type="journal article" date="2020" name="Stud. Mycol.">
        <title>101 Dothideomycetes genomes: a test case for predicting lifestyles and emergence of pathogens.</title>
        <authorList>
            <person name="Haridas S."/>
            <person name="Albert R."/>
            <person name="Binder M."/>
            <person name="Bloem J."/>
            <person name="Labutti K."/>
            <person name="Salamov A."/>
            <person name="Andreopoulos B."/>
            <person name="Baker S."/>
            <person name="Barry K."/>
            <person name="Bills G."/>
            <person name="Bluhm B."/>
            <person name="Cannon C."/>
            <person name="Castanera R."/>
            <person name="Culley D."/>
            <person name="Daum C."/>
            <person name="Ezra D."/>
            <person name="Gonzalez J."/>
            <person name="Henrissat B."/>
            <person name="Kuo A."/>
            <person name="Liang C."/>
            <person name="Lipzen A."/>
            <person name="Lutzoni F."/>
            <person name="Magnuson J."/>
            <person name="Mondo S."/>
            <person name="Nolan M."/>
            <person name="Ohm R."/>
            <person name="Pangilinan J."/>
            <person name="Park H.-J."/>
            <person name="Ramirez L."/>
            <person name="Alfaro M."/>
            <person name="Sun H."/>
            <person name="Tritt A."/>
            <person name="Yoshinaga Y."/>
            <person name="Zwiers L.-H."/>
            <person name="Turgeon B."/>
            <person name="Goodwin S."/>
            <person name="Spatafora J."/>
            <person name="Crous P."/>
            <person name="Grigoriev I."/>
        </authorList>
    </citation>
    <scope>NUCLEOTIDE SEQUENCE</scope>
    <source>
        <strain evidence="7">CBS 121410</strain>
    </source>
</reference>
<dbReference type="Proteomes" id="UP000799776">
    <property type="component" value="Unassembled WGS sequence"/>
</dbReference>
<dbReference type="PANTHER" id="PTHR22706:SF1">
    <property type="entry name" value="ASSEMBLY FACTOR FOR SPINDLE MICROTUBULES"/>
    <property type="match status" value="1"/>
</dbReference>
<evidence type="ECO:0000259" key="6">
    <source>
        <dbReference type="PROSITE" id="PS50021"/>
    </source>
</evidence>